<comment type="similarity">
    <text evidence="10 11">Belongs to the ABC transporter superfamily. ABCF family. Uup subfamily.</text>
</comment>
<dbReference type="HAMAP" id="MF_00848">
    <property type="entry name" value="Uup"/>
    <property type="match status" value="1"/>
</dbReference>
<feature type="binding site" evidence="11">
    <location>
        <begin position="352"/>
        <end position="359"/>
    </location>
    <ligand>
        <name>ATP</name>
        <dbReference type="ChEBI" id="CHEBI:30616"/>
        <label>2</label>
    </ligand>
</feature>
<accession>A0A1I0D929</accession>
<dbReference type="InterPro" id="IPR032781">
    <property type="entry name" value="ABC_tran_Xtn"/>
</dbReference>
<dbReference type="NCBIfam" id="NF008358">
    <property type="entry name" value="PRK11147.1"/>
    <property type="match status" value="1"/>
</dbReference>
<comment type="catalytic activity">
    <reaction evidence="9 11">
        <text>ATP + H2O = ADP + phosphate + H(+)</text>
        <dbReference type="Rhea" id="RHEA:13065"/>
        <dbReference type="ChEBI" id="CHEBI:15377"/>
        <dbReference type="ChEBI" id="CHEBI:15378"/>
        <dbReference type="ChEBI" id="CHEBI:30616"/>
        <dbReference type="ChEBI" id="CHEBI:43474"/>
        <dbReference type="ChEBI" id="CHEBI:456216"/>
    </reaction>
</comment>
<keyword evidence="3 11" id="KW-0547">Nucleotide-binding</keyword>
<evidence type="ECO:0000256" key="11">
    <source>
        <dbReference type="HAMAP-Rule" id="MF_00848"/>
    </source>
</evidence>
<dbReference type="GO" id="GO:0005737">
    <property type="term" value="C:cytoplasm"/>
    <property type="evidence" value="ECO:0007669"/>
    <property type="project" value="UniProtKB-SubCell"/>
</dbReference>
<dbReference type="Gene3D" id="1.10.287.380">
    <property type="entry name" value="Valyl-tRNA synthetase, C-terminal domain"/>
    <property type="match status" value="1"/>
</dbReference>
<keyword evidence="14" id="KW-1185">Reference proteome</keyword>
<proteinExistence type="inferred from homology"/>
<sequence length="639" mass="71987">MEIIRITQGELAYGDAKILDNADFRVNTNERLCLVGRNGAGKSSLLKILNKNQDLDDGELVFSNDVTVAMLEQDPPRHVDITVFDFVAQGVAENAELIQQYHKLVTLVAESPDETNLNKLATLQGKLEQANGWQDEQRVEQVLSRLSLQADVKVSSLSGGWLRKVALAKALVTNPDVLLLDEPTNHLDIDSVLWLEQFLKEFNGTIVFISHDRAFIRSMATRIVDLDRGILKSYPGNYDDYLAQKEHDLNVEVEQNKLFDKRLAEEEAWIRQGIKARRTRNEGRVRALEKLRVERKQRRDLQHQGDIQVAQGERSGKLVFEAQDLSLNFGEKHILKHLNLLISRGDRIAFIGGNGTGKSTLIKLMTEQVQPSSGKMRVGVNLDIAYFDQHRAQLDPDKTVQDTVADGKQDVSFNGRTRHVLGYLQDFLFSPKRARTPVRALSGGEKNRLLLAKLFLKPSNLLILDEPTNDLDIETLELLEEVVANYAGTVILVSHDRDFVNNSVNSCLYFDGSGNLVQVVGGYDDLSAYLQDKAAKEAALKSVGQTKEKAAKKNDKEQSRNSNLVKKKLSYKDSRELAALPELIETLESELEQLQEEVNTPEFFAQSADITNEKLNQLAETESKLEAAYERWQELDELK</sequence>
<dbReference type="Gene3D" id="3.40.50.300">
    <property type="entry name" value="P-loop containing nucleotide triphosphate hydrolases"/>
    <property type="match status" value="2"/>
</dbReference>
<dbReference type="PROSITE" id="PS00211">
    <property type="entry name" value="ABC_TRANSPORTER_1"/>
    <property type="match status" value="2"/>
</dbReference>
<feature type="domain" description="ABC transporter" evidence="12">
    <location>
        <begin position="320"/>
        <end position="538"/>
    </location>
</feature>
<dbReference type="GO" id="GO:0003677">
    <property type="term" value="F:DNA binding"/>
    <property type="evidence" value="ECO:0007669"/>
    <property type="project" value="UniProtKB-UniRule"/>
</dbReference>
<dbReference type="PROSITE" id="PS50893">
    <property type="entry name" value="ABC_TRANSPORTER_2"/>
    <property type="match status" value="2"/>
</dbReference>
<keyword evidence="11" id="KW-0175">Coiled coil</keyword>
<evidence type="ECO:0000313" key="13">
    <source>
        <dbReference type="EMBL" id="SET28038.1"/>
    </source>
</evidence>
<name>A0A1I0D929_THASX</name>
<dbReference type="InterPro" id="IPR017871">
    <property type="entry name" value="ABC_transporter-like_CS"/>
</dbReference>
<dbReference type="Pfam" id="PF12848">
    <property type="entry name" value="ABC_tran_Xtn"/>
    <property type="match status" value="1"/>
</dbReference>
<feature type="domain" description="ABC transporter" evidence="12">
    <location>
        <begin position="1"/>
        <end position="253"/>
    </location>
</feature>
<evidence type="ECO:0000256" key="4">
    <source>
        <dbReference type="ARBA" id="ARBA00022763"/>
    </source>
</evidence>
<dbReference type="PANTHER" id="PTHR42855">
    <property type="entry name" value="ABC TRANSPORTER ATP-BINDING SUBUNIT"/>
    <property type="match status" value="1"/>
</dbReference>
<protein>
    <recommendedName>
        <fullName evidence="11">ATP-binding protein Uup</fullName>
        <ecNumber evidence="11">3.6.1.-</ecNumber>
    </recommendedName>
</protein>
<dbReference type="RefSeq" id="WP_093328782.1">
    <property type="nucleotide sequence ID" value="NZ_AP027363.1"/>
</dbReference>
<keyword evidence="4 11" id="KW-0227">DNA damage</keyword>
<dbReference type="InterPro" id="IPR003593">
    <property type="entry name" value="AAA+_ATPase"/>
</dbReference>
<organism evidence="13 14">
    <name type="scientific">Thalassotalea agarivorans</name>
    <name type="common">Thalassomonas agarivorans</name>
    <dbReference type="NCBI Taxonomy" id="349064"/>
    <lineage>
        <taxon>Bacteria</taxon>
        <taxon>Pseudomonadati</taxon>
        <taxon>Pseudomonadota</taxon>
        <taxon>Gammaproteobacteria</taxon>
        <taxon>Alteromonadales</taxon>
        <taxon>Colwelliaceae</taxon>
        <taxon>Thalassotalea</taxon>
    </lineage>
</organism>
<dbReference type="SMART" id="SM00382">
    <property type="entry name" value="AAA"/>
    <property type="match status" value="2"/>
</dbReference>
<keyword evidence="6 11" id="KW-0067">ATP-binding</keyword>
<dbReference type="Pfam" id="PF00005">
    <property type="entry name" value="ABC_tran"/>
    <property type="match status" value="2"/>
</dbReference>
<dbReference type="EC" id="3.6.1.-" evidence="11"/>
<dbReference type="InterPro" id="IPR051309">
    <property type="entry name" value="ABCF_ATPase"/>
</dbReference>
<evidence type="ECO:0000256" key="1">
    <source>
        <dbReference type="ARBA" id="ARBA00022490"/>
    </source>
</evidence>
<comment type="subcellular location">
    <subcellularLocation>
        <location evidence="11">Cytoplasm</location>
    </subcellularLocation>
    <text evidence="11">Associates with ribosomes.</text>
</comment>
<dbReference type="STRING" id="349064.SAMN05660429_01401"/>
<dbReference type="FunFam" id="3.40.50.300:FF:000309">
    <property type="entry name" value="ABC transporter ATP-binding protein"/>
    <property type="match status" value="1"/>
</dbReference>
<evidence type="ECO:0000256" key="6">
    <source>
        <dbReference type="ARBA" id="ARBA00022840"/>
    </source>
</evidence>
<dbReference type="EMBL" id="FOHK01000006">
    <property type="protein sequence ID" value="SET28038.1"/>
    <property type="molecule type" value="Genomic_DNA"/>
</dbReference>
<dbReference type="InterPro" id="IPR037118">
    <property type="entry name" value="Val-tRNA_synth_C_sf"/>
</dbReference>
<dbReference type="CDD" id="cd03221">
    <property type="entry name" value="ABCF_EF-3"/>
    <property type="match status" value="2"/>
</dbReference>
<dbReference type="PANTHER" id="PTHR42855:SF1">
    <property type="entry name" value="ABC TRANSPORTER DOMAIN-CONTAINING PROTEIN"/>
    <property type="match status" value="1"/>
</dbReference>
<keyword evidence="2 11" id="KW-0677">Repeat</keyword>
<dbReference type="AlphaFoldDB" id="A0A1I0D929"/>
<dbReference type="Pfam" id="PF16326">
    <property type="entry name" value="ABC_tran_CTD"/>
    <property type="match status" value="1"/>
</dbReference>
<dbReference type="InterPro" id="IPR032524">
    <property type="entry name" value="ABC_tran_C"/>
</dbReference>
<keyword evidence="1 11" id="KW-0963">Cytoplasm</keyword>
<comment type="function">
    <text evidence="11">Probably plays a role in ribosome assembly or function. May be involved in resolution of branched DNA intermediates that result from template switching in postreplication gaps. Binds DNA and has ATPase activity.</text>
</comment>
<gene>
    <name evidence="11" type="primary">uup</name>
    <name evidence="13" type="ORF">SAMN05660429_01401</name>
</gene>
<evidence type="ECO:0000259" key="12">
    <source>
        <dbReference type="PROSITE" id="PS50893"/>
    </source>
</evidence>
<evidence type="ECO:0000256" key="10">
    <source>
        <dbReference type="ARBA" id="ARBA00061478"/>
    </source>
</evidence>
<dbReference type="GO" id="GO:0016887">
    <property type="term" value="F:ATP hydrolysis activity"/>
    <property type="evidence" value="ECO:0007669"/>
    <property type="project" value="UniProtKB-UniRule"/>
</dbReference>
<dbReference type="InterPro" id="IPR027417">
    <property type="entry name" value="P-loop_NTPase"/>
</dbReference>
<keyword evidence="8 11" id="KW-0234">DNA repair</keyword>
<dbReference type="InterPro" id="IPR043686">
    <property type="entry name" value="Uup"/>
</dbReference>
<dbReference type="GO" id="GO:0006281">
    <property type="term" value="P:DNA repair"/>
    <property type="evidence" value="ECO:0007669"/>
    <property type="project" value="UniProtKB-KW"/>
</dbReference>
<dbReference type="Proteomes" id="UP000199308">
    <property type="component" value="Unassembled WGS sequence"/>
</dbReference>
<dbReference type="GO" id="GO:0005524">
    <property type="term" value="F:ATP binding"/>
    <property type="evidence" value="ECO:0007669"/>
    <property type="project" value="UniProtKB-UniRule"/>
</dbReference>
<dbReference type="SUPFAM" id="SSF52540">
    <property type="entry name" value="P-loop containing nucleoside triphosphate hydrolases"/>
    <property type="match status" value="2"/>
</dbReference>
<evidence type="ECO:0000313" key="14">
    <source>
        <dbReference type="Proteomes" id="UP000199308"/>
    </source>
</evidence>
<evidence type="ECO:0000256" key="8">
    <source>
        <dbReference type="ARBA" id="ARBA00023204"/>
    </source>
</evidence>
<feature type="binding site" evidence="11">
    <location>
        <begin position="36"/>
        <end position="43"/>
    </location>
    <ligand>
        <name>ATP</name>
        <dbReference type="ChEBI" id="CHEBI:30616"/>
        <label>1</label>
    </ligand>
</feature>
<evidence type="ECO:0000256" key="9">
    <source>
        <dbReference type="ARBA" id="ARBA00049360"/>
    </source>
</evidence>
<dbReference type="InterPro" id="IPR003439">
    <property type="entry name" value="ABC_transporter-like_ATP-bd"/>
</dbReference>
<evidence type="ECO:0000256" key="3">
    <source>
        <dbReference type="ARBA" id="ARBA00022741"/>
    </source>
</evidence>
<keyword evidence="7 11" id="KW-0238">DNA-binding</keyword>
<dbReference type="GO" id="GO:0043022">
    <property type="term" value="F:ribosome binding"/>
    <property type="evidence" value="ECO:0007669"/>
    <property type="project" value="UniProtKB-UniRule"/>
</dbReference>
<dbReference type="OrthoDB" id="9808609at2"/>
<evidence type="ECO:0000256" key="5">
    <source>
        <dbReference type="ARBA" id="ARBA00022801"/>
    </source>
</evidence>
<evidence type="ECO:0000256" key="7">
    <source>
        <dbReference type="ARBA" id="ARBA00023125"/>
    </source>
</evidence>
<reference evidence="13 14" key="1">
    <citation type="submission" date="2016-10" db="EMBL/GenBank/DDBJ databases">
        <authorList>
            <person name="de Groot N.N."/>
        </authorList>
    </citation>
    <scope>NUCLEOTIDE SEQUENCE [LARGE SCALE GENOMIC DNA]</scope>
    <source>
        <strain evidence="13 14">DSM 19706</strain>
    </source>
</reference>
<keyword evidence="5 11" id="KW-0378">Hydrolase</keyword>
<feature type="coiled-coil region" evidence="11">
    <location>
        <begin position="547"/>
        <end position="638"/>
    </location>
</feature>
<dbReference type="FunFam" id="3.40.50.300:FF:000011">
    <property type="entry name" value="Putative ABC transporter ATP-binding component"/>
    <property type="match status" value="1"/>
</dbReference>
<evidence type="ECO:0000256" key="2">
    <source>
        <dbReference type="ARBA" id="ARBA00022737"/>
    </source>
</evidence>